<evidence type="ECO:0000313" key="1">
    <source>
        <dbReference type="EMBL" id="KAL0573649.1"/>
    </source>
</evidence>
<comment type="caution">
    <text evidence="1">The sequence shown here is derived from an EMBL/GenBank/DDBJ whole genome shotgun (WGS) entry which is preliminary data.</text>
</comment>
<sequence>MDGTRSLFIQPDALSDPIPNPASGKVLEQFSLELPAYFGSRIDFSASVKDPNTKNVGISVQCVLKKETDIMSRTLGPYEVDKRLAPSRDMRIAITLPGFRYPVCVDLAIQCEHGRLTLDGLLYNVAYIIYRYLKGETRHKYLPGFPRVKQPRYFFIKSLHQPAGKDVWKTEVTLLREAPGQLNSNEFELASPDEG</sequence>
<gene>
    <name evidence="1" type="ORF">V5O48_008305</name>
</gene>
<accession>A0ABR3FEA3</accession>
<proteinExistence type="predicted"/>
<protein>
    <submittedName>
        <fullName evidence="1">Uncharacterized protein</fullName>
    </submittedName>
</protein>
<dbReference type="Proteomes" id="UP001465976">
    <property type="component" value="Unassembled WGS sequence"/>
</dbReference>
<dbReference type="EMBL" id="JBAHYK010000479">
    <property type="protein sequence ID" value="KAL0573649.1"/>
    <property type="molecule type" value="Genomic_DNA"/>
</dbReference>
<organism evidence="1 2">
    <name type="scientific">Marasmius crinis-equi</name>
    <dbReference type="NCBI Taxonomy" id="585013"/>
    <lineage>
        <taxon>Eukaryota</taxon>
        <taxon>Fungi</taxon>
        <taxon>Dikarya</taxon>
        <taxon>Basidiomycota</taxon>
        <taxon>Agaricomycotina</taxon>
        <taxon>Agaricomycetes</taxon>
        <taxon>Agaricomycetidae</taxon>
        <taxon>Agaricales</taxon>
        <taxon>Marasmiineae</taxon>
        <taxon>Marasmiaceae</taxon>
        <taxon>Marasmius</taxon>
    </lineage>
</organism>
<keyword evidence="2" id="KW-1185">Reference proteome</keyword>
<reference evidence="1 2" key="1">
    <citation type="submission" date="2024-02" db="EMBL/GenBank/DDBJ databases">
        <title>A draft genome for the cacao thread blight pathogen Marasmius crinis-equi.</title>
        <authorList>
            <person name="Cohen S.P."/>
            <person name="Baruah I.K."/>
            <person name="Amoako-Attah I."/>
            <person name="Bukari Y."/>
            <person name="Meinhardt L.W."/>
            <person name="Bailey B.A."/>
        </authorList>
    </citation>
    <scope>NUCLEOTIDE SEQUENCE [LARGE SCALE GENOMIC DNA]</scope>
    <source>
        <strain evidence="1 2">GH-76</strain>
    </source>
</reference>
<name>A0ABR3FEA3_9AGAR</name>
<evidence type="ECO:0000313" key="2">
    <source>
        <dbReference type="Proteomes" id="UP001465976"/>
    </source>
</evidence>